<dbReference type="Gene3D" id="3.30.1150.10">
    <property type="match status" value="1"/>
</dbReference>
<evidence type="ECO:0000313" key="13">
    <source>
        <dbReference type="EMBL" id="MBB6208653.1"/>
    </source>
</evidence>
<dbReference type="InterPro" id="IPR003538">
    <property type="entry name" value="TonB"/>
</dbReference>
<accession>A0A7X0DK74</accession>
<feature type="compositionally biased region" description="Low complexity" evidence="11">
    <location>
        <begin position="88"/>
        <end position="102"/>
    </location>
</feature>
<dbReference type="InterPro" id="IPR006260">
    <property type="entry name" value="TonB/TolA_C"/>
</dbReference>
<comment type="similarity">
    <text evidence="2 10">Belongs to the TonB family.</text>
</comment>
<dbReference type="GO" id="GO:0031992">
    <property type="term" value="F:energy transducer activity"/>
    <property type="evidence" value="ECO:0007669"/>
    <property type="project" value="InterPro"/>
</dbReference>
<evidence type="ECO:0000256" key="9">
    <source>
        <dbReference type="ARBA" id="ARBA00023136"/>
    </source>
</evidence>
<dbReference type="InterPro" id="IPR037682">
    <property type="entry name" value="TonB_C"/>
</dbReference>
<evidence type="ECO:0000259" key="12">
    <source>
        <dbReference type="PROSITE" id="PS52015"/>
    </source>
</evidence>
<dbReference type="InterPro" id="IPR051045">
    <property type="entry name" value="TonB-dependent_transducer"/>
</dbReference>
<reference evidence="13 14" key="1">
    <citation type="submission" date="2020-08" db="EMBL/GenBank/DDBJ databases">
        <title>Genomic Encyclopedia of Type Strains, Phase IV (KMG-IV): sequencing the most valuable type-strain genomes for metagenomic binning, comparative biology and taxonomic classification.</title>
        <authorList>
            <person name="Goeker M."/>
        </authorList>
    </citation>
    <scope>NUCLEOTIDE SEQUENCE [LARGE SCALE GENOMIC DNA]</scope>
    <source>
        <strain evidence="13 14">DSM 11590</strain>
    </source>
</reference>
<dbReference type="EMBL" id="JACIIX010000001">
    <property type="protein sequence ID" value="MBB6208653.1"/>
    <property type="molecule type" value="Genomic_DNA"/>
</dbReference>
<name>A0A7X0DK74_NOVIT</name>
<dbReference type="SUPFAM" id="SSF74653">
    <property type="entry name" value="TolA/TonB C-terminal domain"/>
    <property type="match status" value="1"/>
</dbReference>
<sequence length="319" mass="32194">MAQAMATAQGFSAPAFGGAAGLPPLACPLPGEAQGRNPRITTATALASLLVHAGVALLLLRDPLPTPSAPAPQIIAPAISLTWTAPPAATPAPASVPVQSAPGIPPEPVPSEAVEPAAEVPPPVLTAAAVTDLSVPPPVPKPQPRDKASAEKTQVKKTQAEKPPARPRPVATPVMKTVPPSPALAPAPVPAPDLPAAAAPSAPIGPVAAAPSSVSLPVPAEPSLLRGEDGVPVSRDARYLEPPKPPEYPRRAVQLGLEGTVVVRALVEGGGVPRTVRIVTGSGVDSLDAAAVRAVSGWKFAVSDHGSLWVEIPVQFRLR</sequence>
<keyword evidence="7 10" id="KW-0653">Protein transport</keyword>
<keyword evidence="9" id="KW-0472">Membrane</keyword>
<feature type="region of interest" description="Disordered" evidence="11">
    <location>
        <begin position="133"/>
        <end position="186"/>
    </location>
</feature>
<evidence type="ECO:0000256" key="5">
    <source>
        <dbReference type="ARBA" id="ARBA00022519"/>
    </source>
</evidence>
<organism evidence="13 14">
    <name type="scientific">Novispirillum itersonii</name>
    <name type="common">Aquaspirillum itersonii</name>
    <dbReference type="NCBI Taxonomy" id="189"/>
    <lineage>
        <taxon>Bacteria</taxon>
        <taxon>Pseudomonadati</taxon>
        <taxon>Pseudomonadota</taxon>
        <taxon>Alphaproteobacteria</taxon>
        <taxon>Rhodospirillales</taxon>
        <taxon>Novispirillaceae</taxon>
        <taxon>Novispirillum</taxon>
    </lineage>
</organism>
<dbReference type="Proteomes" id="UP000544872">
    <property type="component" value="Unassembled WGS sequence"/>
</dbReference>
<keyword evidence="6" id="KW-0812">Transmembrane</keyword>
<dbReference type="AlphaFoldDB" id="A0A7X0DK74"/>
<dbReference type="GO" id="GO:0098797">
    <property type="term" value="C:plasma membrane protein complex"/>
    <property type="evidence" value="ECO:0007669"/>
    <property type="project" value="TreeGrafter"/>
</dbReference>
<evidence type="ECO:0000256" key="3">
    <source>
        <dbReference type="ARBA" id="ARBA00022448"/>
    </source>
</evidence>
<gene>
    <name evidence="13" type="ORF">FHS48_000034</name>
</gene>
<keyword evidence="14" id="KW-1185">Reference proteome</keyword>
<evidence type="ECO:0000256" key="10">
    <source>
        <dbReference type="RuleBase" id="RU362123"/>
    </source>
</evidence>
<evidence type="ECO:0000256" key="2">
    <source>
        <dbReference type="ARBA" id="ARBA00006555"/>
    </source>
</evidence>
<feature type="domain" description="TonB C-terminal" evidence="12">
    <location>
        <begin position="233"/>
        <end position="319"/>
    </location>
</feature>
<comment type="function">
    <text evidence="10">Interacts with outer membrane receptor proteins that carry out high-affinity binding and energy dependent uptake into the periplasmic space of specific substrates. It could act to transduce energy from the cytoplasmic membrane to specific energy-requiring processes in the outer membrane, resulting in the release into the periplasm of ligands bound by these outer membrane proteins.</text>
</comment>
<evidence type="ECO:0000256" key="8">
    <source>
        <dbReference type="ARBA" id="ARBA00022989"/>
    </source>
</evidence>
<feature type="region of interest" description="Disordered" evidence="11">
    <location>
        <begin position="88"/>
        <end position="118"/>
    </location>
</feature>
<evidence type="ECO:0000256" key="4">
    <source>
        <dbReference type="ARBA" id="ARBA00022475"/>
    </source>
</evidence>
<evidence type="ECO:0000256" key="6">
    <source>
        <dbReference type="ARBA" id="ARBA00022692"/>
    </source>
</evidence>
<dbReference type="PANTHER" id="PTHR33446">
    <property type="entry name" value="PROTEIN TONB-RELATED"/>
    <property type="match status" value="1"/>
</dbReference>
<evidence type="ECO:0000256" key="7">
    <source>
        <dbReference type="ARBA" id="ARBA00022927"/>
    </source>
</evidence>
<keyword evidence="5 10" id="KW-0997">Cell inner membrane</keyword>
<comment type="caution">
    <text evidence="13">The sequence shown here is derived from an EMBL/GenBank/DDBJ whole genome shotgun (WGS) entry which is preliminary data.</text>
</comment>
<dbReference type="Pfam" id="PF03544">
    <property type="entry name" value="TonB_C"/>
    <property type="match status" value="1"/>
</dbReference>
<dbReference type="GO" id="GO:0055085">
    <property type="term" value="P:transmembrane transport"/>
    <property type="evidence" value="ECO:0007669"/>
    <property type="project" value="InterPro"/>
</dbReference>
<evidence type="ECO:0000256" key="1">
    <source>
        <dbReference type="ARBA" id="ARBA00004383"/>
    </source>
</evidence>
<evidence type="ECO:0000256" key="11">
    <source>
        <dbReference type="SAM" id="MobiDB-lite"/>
    </source>
</evidence>
<dbReference type="GO" id="GO:0030288">
    <property type="term" value="C:outer membrane-bounded periplasmic space"/>
    <property type="evidence" value="ECO:0007669"/>
    <property type="project" value="InterPro"/>
</dbReference>
<evidence type="ECO:0000313" key="14">
    <source>
        <dbReference type="Proteomes" id="UP000544872"/>
    </source>
</evidence>
<dbReference type="PROSITE" id="PS52015">
    <property type="entry name" value="TONB_CTD"/>
    <property type="match status" value="1"/>
</dbReference>
<dbReference type="PRINTS" id="PR01374">
    <property type="entry name" value="TONBPROTEIN"/>
</dbReference>
<comment type="subcellular location">
    <subcellularLocation>
        <location evidence="1 10">Cell inner membrane</location>
        <topology evidence="1 10">Single-pass membrane protein</topology>
        <orientation evidence="1 10">Periplasmic side</orientation>
    </subcellularLocation>
</comment>
<dbReference type="GO" id="GO:0015891">
    <property type="term" value="P:siderophore transport"/>
    <property type="evidence" value="ECO:0007669"/>
    <property type="project" value="InterPro"/>
</dbReference>
<protein>
    <recommendedName>
        <fullName evidence="10">Protein TonB</fullName>
    </recommendedName>
</protein>
<proteinExistence type="inferred from homology"/>
<keyword evidence="3 10" id="KW-0813">Transport</keyword>
<keyword evidence="10" id="KW-0735">Signal-anchor</keyword>
<keyword evidence="4 10" id="KW-1003">Cell membrane</keyword>
<dbReference type="GO" id="GO:0015031">
    <property type="term" value="P:protein transport"/>
    <property type="evidence" value="ECO:0007669"/>
    <property type="project" value="UniProtKB-UniRule"/>
</dbReference>
<dbReference type="PANTHER" id="PTHR33446:SF2">
    <property type="entry name" value="PROTEIN TONB"/>
    <property type="match status" value="1"/>
</dbReference>
<feature type="compositionally biased region" description="Basic and acidic residues" evidence="11">
    <location>
        <begin position="143"/>
        <end position="164"/>
    </location>
</feature>
<dbReference type="NCBIfam" id="TIGR01352">
    <property type="entry name" value="tonB_Cterm"/>
    <property type="match status" value="1"/>
</dbReference>
<dbReference type="RefSeq" id="WP_184259791.1">
    <property type="nucleotide sequence ID" value="NZ_JACIIX010000001.1"/>
</dbReference>
<keyword evidence="8" id="KW-1133">Transmembrane helix</keyword>